<accession>A0A150LQS1</accession>
<comment type="caution">
    <text evidence="2">The sequence shown here is derived from an EMBL/GenBank/DDBJ whole genome shotgun (WGS) entry which is preliminary data.</text>
</comment>
<evidence type="ECO:0000256" key="1">
    <source>
        <dbReference type="SAM" id="MobiDB-lite"/>
    </source>
</evidence>
<proteinExistence type="predicted"/>
<reference evidence="2 3" key="1">
    <citation type="submission" date="2016-01" db="EMBL/GenBank/DDBJ databases">
        <title>Draft Genome Sequences of Seven Thermophilic Sporeformers Isolated from Foods.</title>
        <authorList>
            <person name="Berendsen E.M."/>
            <person name="Wells-Bennik M.H."/>
            <person name="Krawcyk A.O."/>
            <person name="De Jong A."/>
            <person name="Holsappel S."/>
            <person name="Eijlander R.T."/>
            <person name="Kuipers O.P."/>
        </authorList>
    </citation>
    <scope>NUCLEOTIDE SEQUENCE [LARGE SCALE GENOMIC DNA]</scope>
    <source>
        <strain evidence="2 3">B4135</strain>
    </source>
</reference>
<evidence type="ECO:0000313" key="2">
    <source>
        <dbReference type="EMBL" id="KYD14376.1"/>
    </source>
</evidence>
<dbReference type="EMBL" id="LQYT01000073">
    <property type="protein sequence ID" value="KYD14376.1"/>
    <property type="molecule type" value="Genomic_DNA"/>
</dbReference>
<sequence>MRGNRITAHGEGPAGPAAAAEAVRKPGKNKNRFEPRTA</sequence>
<protein>
    <submittedName>
        <fullName evidence="2">Uncharacterized protein</fullName>
    </submittedName>
</protein>
<dbReference type="Proteomes" id="UP000075683">
    <property type="component" value="Unassembled WGS sequence"/>
</dbReference>
<organism evidence="2 3">
    <name type="scientific">Caldibacillus debilis</name>
    <dbReference type="NCBI Taxonomy" id="301148"/>
    <lineage>
        <taxon>Bacteria</taxon>
        <taxon>Bacillati</taxon>
        <taxon>Bacillota</taxon>
        <taxon>Bacilli</taxon>
        <taxon>Bacillales</taxon>
        <taxon>Bacillaceae</taxon>
        <taxon>Caldibacillus</taxon>
    </lineage>
</organism>
<feature type="region of interest" description="Disordered" evidence="1">
    <location>
        <begin position="1"/>
        <end position="38"/>
    </location>
</feature>
<evidence type="ECO:0000313" key="3">
    <source>
        <dbReference type="Proteomes" id="UP000075683"/>
    </source>
</evidence>
<gene>
    <name evidence="2" type="ORF">B4135_2803</name>
</gene>
<name>A0A150LQS1_9BACI</name>
<dbReference type="AlphaFoldDB" id="A0A150LQS1"/>
<feature type="compositionally biased region" description="Low complexity" evidence="1">
    <location>
        <begin position="10"/>
        <end position="21"/>
    </location>
</feature>